<evidence type="ECO:0000256" key="1">
    <source>
        <dbReference type="SAM" id="Phobius"/>
    </source>
</evidence>
<sequence>MTLMPQMKPMNWMIIFIFSYIIHFLLLLNFSQKMSKNYKNIINLKMNNLMKLNFKKW</sequence>
<geneLocation type="mitochondrion" evidence="2"/>
<dbReference type="EMBL" id="KM999989">
    <property type="protein sequence ID" value="AJV88749.1"/>
    <property type="molecule type" value="Genomic_DNA"/>
</dbReference>
<reference evidence="2" key="1">
    <citation type="journal article" date="2014" name="Mitochondrial DNA">
        <title>Complete Mitochondrial Genome of Euseius nicholsi (Ehara et Lee) (Acari:Phytoseiidae).</title>
        <authorList>
            <person name="Xin T."/>
            <person name="Que S."/>
            <person name="Zou Z."/>
            <person name="Wang J."/>
            <person name="Li L."/>
            <person name="Xia B."/>
        </authorList>
    </citation>
    <scope>NUCLEOTIDE SEQUENCE</scope>
</reference>
<evidence type="ECO:0000313" key="2">
    <source>
        <dbReference type="EMBL" id="AJV88749.1"/>
    </source>
</evidence>
<keyword evidence="2" id="KW-0496">Mitochondrion</keyword>
<dbReference type="AlphaFoldDB" id="A0A0U1ZAT9"/>
<keyword evidence="1" id="KW-0472">Membrane</keyword>
<accession>A0A0U1ZAT9</accession>
<name>A0A0U1ZAT9_9ACAR</name>
<keyword evidence="1" id="KW-0812">Transmembrane</keyword>
<gene>
    <name evidence="2" type="primary">ATP8</name>
</gene>
<organism evidence="2">
    <name type="scientific">Euseius nicholsi</name>
    <dbReference type="NCBI Taxonomy" id="702746"/>
    <lineage>
        <taxon>Eukaryota</taxon>
        <taxon>Metazoa</taxon>
        <taxon>Ecdysozoa</taxon>
        <taxon>Arthropoda</taxon>
        <taxon>Chelicerata</taxon>
        <taxon>Arachnida</taxon>
        <taxon>Acari</taxon>
        <taxon>Parasitiformes</taxon>
        <taxon>Mesostigmata</taxon>
        <taxon>Gamasina</taxon>
        <taxon>Phytoseioidea</taxon>
        <taxon>Phytoseiidae</taxon>
        <taxon>Amblyseiinae</taxon>
        <taxon>Euseius</taxon>
    </lineage>
</organism>
<keyword evidence="1" id="KW-1133">Transmembrane helix</keyword>
<proteinExistence type="predicted"/>
<feature type="transmembrane region" description="Helical" evidence="1">
    <location>
        <begin position="12"/>
        <end position="30"/>
    </location>
</feature>
<protein>
    <submittedName>
        <fullName evidence="2">ATP synthase F0 subunit 8</fullName>
    </submittedName>
</protein>